<dbReference type="SUPFAM" id="SSF51726">
    <property type="entry name" value="UROD/MetE-like"/>
    <property type="match status" value="1"/>
</dbReference>
<keyword evidence="2" id="KW-0808">Transferase</keyword>
<feature type="domain" description="Uroporphyrinogen decarboxylase (URO-D)" evidence="1">
    <location>
        <begin position="8"/>
        <end position="340"/>
    </location>
</feature>
<dbReference type="GO" id="GO:0008168">
    <property type="term" value="F:methyltransferase activity"/>
    <property type="evidence" value="ECO:0007669"/>
    <property type="project" value="UniProtKB-KW"/>
</dbReference>
<dbReference type="GO" id="GO:0004853">
    <property type="term" value="F:uroporphyrinogen decarboxylase activity"/>
    <property type="evidence" value="ECO:0007669"/>
    <property type="project" value="InterPro"/>
</dbReference>
<dbReference type="PANTHER" id="PTHR47099">
    <property type="entry name" value="METHYLCOBAMIDE:COM METHYLTRANSFERASE MTBA"/>
    <property type="match status" value="1"/>
</dbReference>
<dbReference type="Proteomes" id="UP000280307">
    <property type="component" value="Unassembled WGS sequence"/>
</dbReference>
<dbReference type="InterPro" id="IPR000257">
    <property type="entry name" value="Uroporphyrinogen_deCOase"/>
</dbReference>
<dbReference type="AlphaFoldDB" id="A0A426TVG5"/>
<evidence type="ECO:0000313" key="2">
    <source>
        <dbReference type="EMBL" id="RRR69424.1"/>
    </source>
</evidence>
<dbReference type="EMBL" id="RSAS01000637">
    <property type="protein sequence ID" value="RRR69424.1"/>
    <property type="molecule type" value="Genomic_DNA"/>
</dbReference>
<dbReference type="Gene3D" id="3.20.20.210">
    <property type="match status" value="1"/>
</dbReference>
<gene>
    <name evidence="2" type="ORF">EI684_15675</name>
</gene>
<organism evidence="2 3">
    <name type="scientific">Candidatus Viridilinea halotolerans</name>
    <dbReference type="NCBI Taxonomy" id="2491704"/>
    <lineage>
        <taxon>Bacteria</taxon>
        <taxon>Bacillati</taxon>
        <taxon>Chloroflexota</taxon>
        <taxon>Chloroflexia</taxon>
        <taxon>Chloroflexales</taxon>
        <taxon>Chloroflexineae</taxon>
        <taxon>Oscillochloridaceae</taxon>
        <taxon>Candidatus Viridilinea</taxon>
    </lineage>
</organism>
<proteinExistence type="predicted"/>
<dbReference type="GO" id="GO:0006779">
    <property type="term" value="P:porphyrin-containing compound biosynthetic process"/>
    <property type="evidence" value="ECO:0007669"/>
    <property type="project" value="InterPro"/>
</dbReference>
<dbReference type="InterPro" id="IPR052024">
    <property type="entry name" value="Methanogen_methyltrans"/>
</dbReference>
<comment type="caution">
    <text evidence="2">The sequence shown here is derived from an EMBL/GenBank/DDBJ whole genome shotgun (WGS) entry which is preliminary data.</text>
</comment>
<evidence type="ECO:0000313" key="3">
    <source>
        <dbReference type="Proteomes" id="UP000280307"/>
    </source>
</evidence>
<sequence length="352" mass="38653">MSHTPLTSLQRILTTLGHQEPDRVPLLLLFTIYGAHELQMPIEEYCSRPEYIVAGQTRLVETYRSDCLFNFCYASTEVEAWGGTTIFSADGPPNAGAPIITKPEQIRSLVAPRVADAPSLQRVLEVTRRLAAYNQGQRLIIGVVIAPFSLPVMQLGFERYLNLMFEEPDLHARLLDVNEQFCIEWANAQVEAGANAICFFNPLASTTMVPRDYYLRVGHPSTLRCLAAIKGSSAIHLAAGRCMPILDELAATSAVALGVSAEEDLATLKRVAKERIALVGNLNGITMRRWTPAEAEQQVKQAIAAAAPGGGFVLADNHGEIPFQVPSEVLHAIAEAVQRWGTYPLEWLHDEP</sequence>
<dbReference type="InterPro" id="IPR038071">
    <property type="entry name" value="UROD/MetE-like_sf"/>
</dbReference>
<name>A0A426TVG5_9CHLR</name>
<reference evidence="2 3" key="1">
    <citation type="submission" date="2018-12" db="EMBL/GenBank/DDBJ databases">
        <title>Genome Sequence of Candidatus Viridilinea halotolerans isolated from saline sulfide-rich spring.</title>
        <authorList>
            <person name="Grouzdev D.S."/>
            <person name="Burganskaya E.I."/>
            <person name="Krutkina M.S."/>
            <person name="Sukhacheva M.V."/>
            <person name="Gorlenko V.M."/>
        </authorList>
    </citation>
    <scope>NUCLEOTIDE SEQUENCE [LARGE SCALE GENOMIC DNA]</scope>
    <source>
        <strain evidence="2">Chok-6</strain>
    </source>
</reference>
<protein>
    <submittedName>
        <fullName evidence="2">Methylcobamide--CoM methyltransferase MtbA</fullName>
    </submittedName>
</protein>
<keyword evidence="2" id="KW-0489">Methyltransferase</keyword>
<accession>A0A426TVG5</accession>
<dbReference type="CDD" id="cd03465">
    <property type="entry name" value="URO-D_like"/>
    <property type="match status" value="1"/>
</dbReference>
<dbReference type="GO" id="GO:0032259">
    <property type="term" value="P:methylation"/>
    <property type="evidence" value="ECO:0007669"/>
    <property type="project" value="UniProtKB-KW"/>
</dbReference>
<evidence type="ECO:0000259" key="1">
    <source>
        <dbReference type="Pfam" id="PF01208"/>
    </source>
</evidence>
<dbReference type="PANTHER" id="PTHR47099:SF1">
    <property type="entry name" value="METHYLCOBAMIDE:COM METHYLTRANSFERASE MTBA"/>
    <property type="match status" value="1"/>
</dbReference>
<dbReference type="Pfam" id="PF01208">
    <property type="entry name" value="URO-D"/>
    <property type="match status" value="1"/>
</dbReference>